<dbReference type="Gramene" id="KCW50453">
    <property type="protein sequence ID" value="KCW50453"/>
    <property type="gene ID" value="EUGRSUZ_J00192"/>
</dbReference>
<protein>
    <submittedName>
        <fullName evidence="1">Uncharacterized protein</fullName>
    </submittedName>
</protein>
<dbReference type="AlphaFoldDB" id="A0A059A9G3"/>
<name>A0A059A9G3_EUCGR</name>
<gene>
    <name evidence="1" type="ORF">EUGRSUZ_J00192</name>
</gene>
<organism evidence="1">
    <name type="scientific">Eucalyptus grandis</name>
    <name type="common">Flooded gum</name>
    <dbReference type="NCBI Taxonomy" id="71139"/>
    <lineage>
        <taxon>Eukaryota</taxon>
        <taxon>Viridiplantae</taxon>
        <taxon>Streptophyta</taxon>
        <taxon>Embryophyta</taxon>
        <taxon>Tracheophyta</taxon>
        <taxon>Spermatophyta</taxon>
        <taxon>Magnoliopsida</taxon>
        <taxon>eudicotyledons</taxon>
        <taxon>Gunneridae</taxon>
        <taxon>Pentapetalae</taxon>
        <taxon>rosids</taxon>
        <taxon>malvids</taxon>
        <taxon>Myrtales</taxon>
        <taxon>Myrtaceae</taxon>
        <taxon>Myrtoideae</taxon>
        <taxon>Eucalypteae</taxon>
        <taxon>Eucalyptus</taxon>
    </lineage>
</organism>
<evidence type="ECO:0000313" key="1">
    <source>
        <dbReference type="EMBL" id="KCW50453.1"/>
    </source>
</evidence>
<accession>A0A059A9G3</accession>
<dbReference type="EMBL" id="KK198762">
    <property type="protein sequence ID" value="KCW50453.1"/>
    <property type="molecule type" value="Genomic_DNA"/>
</dbReference>
<reference evidence="1" key="1">
    <citation type="submission" date="2013-07" db="EMBL/GenBank/DDBJ databases">
        <title>The genome of Eucalyptus grandis.</title>
        <authorList>
            <person name="Schmutz J."/>
            <person name="Hayes R."/>
            <person name="Myburg A."/>
            <person name="Tuskan G."/>
            <person name="Grattapaglia D."/>
            <person name="Rokhsar D.S."/>
        </authorList>
    </citation>
    <scope>NUCLEOTIDE SEQUENCE</scope>
    <source>
        <tissue evidence="1">Leaf extractions</tissue>
    </source>
</reference>
<sequence>MYPTQKPKKKKNHKDISLHPVLRNMATMKIQISRGDFVRRRKDSSYGSHVVNILQSSTGSCSTLNKLSPNRNAHHKKCRRITAEEKQNRRNKYFYRRLNTEMRGAEITH</sequence>
<dbReference type="InParanoid" id="A0A059A9G3"/>
<proteinExistence type="predicted"/>